<feature type="region of interest" description="Disordered" evidence="1">
    <location>
        <begin position="60"/>
        <end position="99"/>
    </location>
</feature>
<accession>A0ABU1ELC5</accession>
<feature type="compositionally biased region" description="Basic residues" evidence="1">
    <location>
        <begin position="60"/>
        <end position="70"/>
    </location>
</feature>
<name>A0ABU1ELC5_9FLAO</name>
<gene>
    <name evidence="2" type="ORF">RE431_00910</name>
</gene>
<reference evidence="3" key="1">
    <citation type="submission" date="2023-07" db="EMBL/GenBank/DDBJ databases">
        <title>Christiangramia sp. SM2212., a novel bacterium of the family Flavobacteriaceae isolated from the sea sediment.</title>
        <authorList>
            <person name="Wang J."/>
            <person name="Zhang X."/>
        </authorList>
    </citation>
    <scope>NUCLEOTIDE SEQUENCE [LARGE SCALE GENOMIC DNA]</scope>
    <source>
        <strain evidence="3">SM2212</strain>
    </source>
</reference>
<organism evidence="2 3">
    <name type="scientific">Christiangramia sediminicola</name>
    <dbReference type="NCBI Taxonomy" id="3073267"/>
    <lineage>
        <taxon>Bacteria</taxon>
        <taxon>Pseudomonadati</taxon>
        <taxon>Bacteroidota</taxon>
        <taxon>Flavobacteriia</taxon>
        <taxon>Flavobacteriales</taxon>
        <taxon>Flavobacteriaceae</taxon>
        <taxon>Christiangramia</taxon>
    </lineage>
</organism>
<evidence type="ECO:0000313" key="2">
    <source>
        <dbReference type="EMBL" id="MDR5589181.1"/>
    </source>
</evidence>
<dbReference type="Proteomes" id="UP001257234">
    <property type="component" value="Unassembled WGS sequence"/>
</dbReference>
<dbReference type="InterPro" id="IPR019882">
    <property type="entry name" value="CHP03643"/>
</dbReference>
<dbReference type="EMBL" id="JAVJIU010000001">
    <property type="protein sequence ID" value="MDR5589181.1"/>
    <property type="molecule type" value="Genomic_DNA"/>
</dbReference>
<comment type="caution">
    <text evidence="2">The sequence shown here is derived from an EMBL/GenBank/DDBJ whole genome shotgun (WGS) entry which is preliminary data.</text>
</comment>
<dbReference type="Pfam" id="PF10985">
    <property type="entry name" value="DUF2805"/>
    <property type="match status" value="1"/>
</dbReference>
<sequence>MSVTKENNFTERETDRIISMAWEDRTTFEAIEYQFGLTEKEVIKFMKEQMHPRNWRKWRARVQGRKTKHEKLRDNDEVQRFKSDRQRQITGNRISKKKY</sequence>
<evidence type="ECO:0000313" key="3">
    <source>
        <dbReference type="Proteomes" id="UP001257234"/>
    </source>
</evidence>
<dbReference type="NCBIfam" id="TIGR03643">
    <property type="entry name" value="TIGR03643 family protein"/>
    <property type="match status" value="1"/>
</dbReference>
<protein>
    <submittedName>
        <fullName evidence="2">TIGR03643 family protein</fullName>
    </submittedName>
</protein>
<dbReference type="RefSeq" id="WP_309560078.1">
    <property type="nucleotide sequence ID" value="NZ_JAVJIU010000001.1"/>
</dbReference>
<evidence type="ECO:0000256" key="1">
    <source>
        <dbReference type="SAM" id="MobiDB-lite"/>
    </source>
</evidence>
<feature type="compositionally biased region" description="Basic and acidic residues" evidence="1">
    <location>
        <begin position="71"/>
        <end position="87"/>
    </location>
</feature>
<keyword evidence="3" id="KW-1185">Reference proteome</keyword>
<proteinExistence type="predicted"/>